<name>A0A2T5RSR3_9FIRM</name>
<gene>
    <name evidence="1" type="ORF">C8C76_10118</name>
</gene>
<dbReference type="RefSeq" id="WP_108137444.1">
    <property type="nucleotide sequence ID" value="NZ_QAXS01000001.1"/>
</dbReference>
<protein>
    <submittedName>
        <fullName evidence="1">Uncharacterized protein</fullName>
    </submittedName>
</protein>
<dbReference type="OrthoDB" id="1715989at2"/>
<accession>A0A2T5RSR3</accession>
<sequence>MVIKEIESWYLAGLDQETSSAIGVQNFERTDHLFKEDFNDLLESVYDSRIDFMWEIIKVFSLKTAAKKNSSLNYFLNNFVDRDLLDKKI</sequence>
<comment type="caution">
    <text evidence="1">The sequence shown here is derived from an EMBL/GenBank/DDBJ whole genome shotgun (WGS) entry which is preliminary data.</text>
</comment>
<organism evidence="1 2">
    <name type="scientific">Halanaerobium saccharolyticum</name>
    <dbReference type="NCBI Taxonomy" id="43595"/>
    <lineage>
        <taxon>Bacteria</taxon>
        <taxon>Bacillati</taxon>
        <taxon>Bacillota</taxon>
        <taxon>Clostridia</taxon>
        <taxon>Halanaerobiales</taxon>
        <taxon>Halanaerobiaceae</taxon>
        <taxon>Halanaerobium</taxon>
    </lineage>
</organism>
<evidence type="ECO:0000313" key="2">
    <source>
        <dbReference type="Proteomes" id="UP000244089"/>
    </source>
</evidence>
<evidence type="ECO:0000313" key="1">
    <source>
        <dbReference type="EMBL" id="PTW03383.1"/>
    </source>
</evidence>
<dbReference type="AlphaFoldDB" id="A0A2T5RSR3"/>
<dbReference type="Proteomes" id="UP000244089">
    <property type="component" value="Unassembled WGS sequence"/>
</dbReference>
<dbReference type="EMBL" id="QAXS01000001">
    <property type="protein sequence ID" value="PTW03383.1"/>
    <property type="molecule type" value="Genomic_DNA"/>
</dbReference>
<proteinExistence type="predicted"/>
<reference evidence="1 2" key="1">
    <citation type="submission" date="2018-04" db="EMBL/GenBank/DDBJ databases">
        <title>Subsurface microbial communities from deep shales in Ohio and West Virginia, USA.</title>
        <authorList>
            <person name="Wrighton K."/>
        </authorList>
    </citation>
    <scope>NUCLEOTIDE SEQUENCE [LARGE SCALE GENOMIC DNA]</scope>
    <source>
        <strain evidence="1 2">WC1</strain>
    </source>
</reference>